<dbReference type="InterPro" id="IPR002035">
    <property type="entry name" value="VWF_A"/>
</dbReference>
<dbReference type="RefSeq" id="WP_147661586.1">
    <property type="nucleotide sequence ID" value="NZ_CP042905.2"/>
</dbReference>
<dbReference type="OrthoDB" id="385099at2157"/>
<dbReference type="InterPro" id="IPR008912">
    <property type="entry name" value="Uncharacterised_CoxE"/>
</dbReference>
<dbReference type="Pfam" id="PF05762">
    <property type="entry name" value="VWA_CoxE"/>
    <property type="match status" value="1"/>
</dbReference>
<dbReference type="Gene3D" id="3.40.50.410">
    <property type="entry name" value="von Willebrand factor, type A domain"/>
    <property type="match status" value="1"/>
</dbReference>
<reference evidence="2 3" key="2">
    <citation type="journal article" date="2024" name="Int. J. Syst. Evol. Microbiol.">
        <title>Promethearchaeum syntrophicum gen. nov., sp. nov., an anaerobic, obligately syntrophic archaeon, the first isolate of the lineage 'Asgard' archaea, and proposal of the new archaeal phylum Promethearchaeota phyl. nov. and kingdom Promethearchaeati regn. nov.</title>
        <authorList>
            <person name="Imachi H."/>
            <person name="Nobu M.K."/>
            <person name="Kato S."/>
            <person name="Takaki Y."/>
            <person name="Miyazaki M."/>
            <person name="Miyata M."/>
            <person name="Ogawara M."/>
            <person name="Saito Y."/>
            <person name="Sakai S."/>
            <person name="Tahara Y.O."/>
            <person name="Takano Y."/>
            <person name="Tasumi E."/>
            <person name="Uematsu K."/>
            <person name="Yoshimura T."/>
            <person name="Itoh T."/>
            <person name="Ohkuma M."/>
            <person name="Takai K."/>
        </authorList>
    </citation>
    <scope>NUCLEOTIDE SEQUENCE [LARGE SCALE GENOMIC DNA]</scope>
    <source>
        <strain evidence="2 3">MK-D1</strain>
    </source>
</reference>
<dbReference type="CDD" id="cd00198">
    <property type="entry name" value="vWFA"/>
    <property type="match status" value="1"/>
</dbReference>
<protein>
    <submittedName>
        <fullName evidence="2">VWA domain-containing protein</fullName>
    </submittedName>
</protein>
<keyword evidence="3" id="KW-1185">Reference proteome</keyword>
<evidence type="ECO:0000313" key="2">
    <source>
        <dbReference type="EMBL" id="QEE14637.1"/>
    </source>
</evidence>
<dbReference type="SMART" id="SM00327">
    <property type="entry name" value="VWA"/>
    <property type="match status" value="1"/>
</dbReference>
<dbReference type="Proteomes" id="UP000321408">
    <property type="component" value="Chromosome"/>
</dbReference>
<dbReference type="InterPro" id="IPR036465">
    <property type="entry name" value="vWFA_dom_sf"/>
</dbReference>
<evidence type="ECO:0000259" key="1">
    <source>
        <dbReference type="PROSITE" id="PS50234"/>
    </source>
</evidence>
<dbReference type="SUPFAM" id="SSF53300">
    <property type="entry name" value="vWA-like"/>
    <property type="match status" value="1"/>
</dbReference>
<dbReference type="KEGG" id="psyt:DSAG12_00450"/>
<dbReference type="GeneID" id="41328453"/>
<dbReference type="AlphaFoldDB" id="A0A5B9D755"/>
<reference evidence="2 3" key="1">
    <citation type="journal article" date="2020" name="Nature">
        <title>Isolation of an archaeon at the prokaryote-eukaryote interface.</title>
        <authorList>
            <person name="Imachi H."/>
            <person name="Nobu M.K."/>
            <person name="Nakahara N."/>
            <person name="Morono Y."/>
            <person name="Ogawara M."/>
            <person name="Takaki Y."/>
            <person name="Takano Y."/>
            <person name="Uematsu K."/>
            <person name="Ikuta T."/>
            <person name="Ito M."/>
            <person name="Matsui Y."/>
            <person name="Miyazaki M."/>
            <person name="Murata K."/>
            <person name="Saito Y."/>
            <person name="Sakai S."/>
            <person name="Song C."/>
            <person name="Tasumi E."/>
            <person name="Yamanaka Y."/>
            <person name="Yamaguchi T."/>
            <person name="Kamagata Y."/>
            <person name="Tamaki H."/>
            <person name="Takai K."/>
        </authorList>
    </citation>
    <scope>NUCLEOTIDE SEQUENCE [LARGE SCALE GENOMIC DNA]</scope>
    <source>
        <strain evidence="2 3">MK-D1</strain>
    </source>
</reference>
<feature type="domain" description="VWFA" evidence="1">
    <location>
        <begin position="179"/>
        <end position="355"/>
    </location>
</feature>
<proteinExistence type="predicted"/>
<sequence>MRFSNLTATDLLKYEILQKRVNKRKYSKLAKDIGFNEIKSMTGLSIREGNIEALMGMAQSNIYAVTAELQKSEYNQFFSQKFKNRQDSFIPFLYFMVRPHAPRSFKIMLQKLTRSIILRHSLNISGRGSYGKARHRIKFYPGIQEFDLDQTLFNYLQNGNKILRFSDIIGIERRQRKRSVVLILDTSGSMFGKLLLNAALTTSVLTYALSKDFTSIILFNSKSLVLKEIKTQNNTTRLIDQILETEAVGFTNISSGLKKGLKELNKIESVRKKVGILITDGDFNRGKDPAMIATKFPKLHVINIPPESQKITSKKTQSRGQLVCQKIARAGRGYYIPVKNFSDIPRTLMKLISKI</sequence>
<accession>A0A5B9D755</accession>
<dbReference type="EMBL" id="CP042905">
    <property type="protein sequence ID" value="QEE14637.1"/>
    <property type="molecule type" value="Genomic_DNA"/>
</dbReference>
<organism evidence="2 3">
    <name type="scientific">Promethearchaeum syntrophicum</name>
    <dbReference type="NCBI Taxonomy" id="2594042"/>
    <lineage>
        <taxon>Archaea</taxon>
        <taxon>Promethearchaeati</taxon>
        <taxon>Promethearchaeota</taxon>
        <taxon>Promethearchaeia</taxon>
        <taxon>Promethearchaeales</taxon>
        <taxon>Promethearchaeaceae</taxon>
        <taxon>Promethearchaeum</taxon>
    </lineage>
</organism>
<evidence type="ECO:0000313" key="3">
    <source>
        <dbReference type="Proteomes" id="UP000321408"/>
    </source>
</evidence>
<name>A0A5B9D755_9ARCH</name>
<dbReference type="PROSITE" id="PS50234">
    <property type="entry name" value="VWFA"/>
    <property type="match status" value="1"/>
</dbReference>
<gene>
    <name evidence="2" type="ORF">DSAG12_00450</name>
</gene>